<keyword evidence="1" id="KW-0472">Membrane</keyword>
<comment type="caution">
    <text evidence="2">The sequence shown here is derived from an EMBL/GenBank/DDBJ whole genome shotgun (WGS) entry which is preliminary data.</text>
</comment>
<reference evidence="2 3" key="1">
    <citation type="submission" date="2020-03" db="EMBL/GenBank/DDBJ databases">
        <title>Sequencing the genomes of 1000 actinobacteria strains.</title>
        <authorList>
            <person name="Klenk H.-P."/>
        </authorList>
    </citation>
    <scope>NUCLEOTIDE SEQUENCE [LARGE SCALE GENOMIC DNA]</scope>
    <source>
        <strain evidence="2 3">DSM 45668</strain>
    </source>
</reference>
<keyword evidence="3" id="KW-1185">Reference proteome</keyword>
<feature type="transmembrane region" description="Helical" evidence="1">
    <location>
        <begin position="51"/>
        <end position="72"/>
    </location>
</feature>
<evidence type="ECO:0000256" key="1">
    <source>
        <dbReference type="SAM" id="Phobius"/>
    </source>
</evidence>
<dbReference type="RefSeq" id="WP_167112928.1">
    <property type="nucleotide sequence ID" value="NZ_JAANOU010000001.1"/>
</dbReference>
<keyword evidence="1" id="KW-0812">Transmembrane</keyword>
<keyword evidence="1" id="KW-1133">Transmembrane helix</keyword>
<feature type="transmembrane region" description="Helical" evidence="1">
    <location>
        <begin position="84"/>
        <end position="101"/>
    </location>
</feature>
<protein>
    <submittedName>
        <fullName evidence="2">Uncharacterized protein</fullName>
    </submittedName>
</protein>
<gene>
    <name evidence="2" type="ORF">FHX46_002151</name>
</gene>
<sequence>MGWVVGAVLNTGLGVVAVWPLGLLVILGWAVLDRLGWASIDPTLVDDGLTAIAMITAGAWLLLLPLFLGLNALVTRKCRVTKRVYWPLAVVLLVVPYLVTIS</sequence>
<dbReference type="Proteomes" id="UP000754495">
    <property type="component" value="Unassembled WGS sequence"/>
</dbReference>
<accession>A0ABX0SRN9</accession>
<feature type="transmembrane region" description="Helical" evidence="1">
    <location>
        <begin position="7"/>
        <end position="31"/>
    </location>
</feature>
<dbReference type="EMBL" id="JAANOU010000001">
    <property type="protein sequence ID" value="NIH79621.1"/>
    <property type="molecule type" value="Genomic_DNA"/>
</dbReference>
<proteinExistence type="predicted"/>
<organism evidence="2 3">
    <name type="scientific">Amycolatopsis viridis</name>
    <dbReference type="NCBI Taxonomy" id="185678"/>
    <lineage>
        <taxon>Bacteria</taxon>
        <taxon>Bacillati</taxon>
        <taxon>Actinomycetota</taxon>
        <taxon>Actinomycetes</taxon>
        <taxon>Pseudonocardiales</taxon>
        <taxon>Pseudonocardiaceae</taxon>
        <taxon>Amycolatopsis</taxon>
    </lineage>
</organism>
<name>A0ABX0SRN9_9PSEU</name>
<evidence type="ECO:0000313" key="3">
    <source>
        <dbReference type="Proteomes" id="UP000754495"/>
    </source>
</evidence>
<evidence type="ECO:0000313" key="2">
    <source>
        <dbReference type="EMBL" id="NIH79621.1"/>
    </source>
</evidence>